<protein>
    <submittedName>
        <fullName evidence="14">Guanine nucleotide-binding protein alpha-17 subunit (inferred by orthology to a C. elegans protein)</fullName>
    </submittedName>
</protein>
<dbReference type="GO" id="GO:0007188">
    <property type="term" value="P:adenylate cyclase-modulating G protein-coupled receptor signaling pathway"/>
    <property type="evidence" value="ECO:0007669"/>
    <property type="project" value="TreeGrafter"/>
</dbReference>
<dbReference type="GO" id="GO:0031683">
    <property type="term" value="F:G-protein beta/gamma-subunit complex binding"/>
    <property type="evidence" value="ECO:0007669"/>
    <property type="project" value="InterPro"/>
</dbReference>
<dbReference type="InterPro" id="IPR011025">
    <property type="entry name" value="GproteinA_insert"/>
</dbReference>
<evidence type="ECO:0000256" key="10">
    <source>
        <dbReference type="PIRSR" id="PIRSR601019-1"/>
    </source>
</evidence>
<evidence type="ECO:0000256" key="2">
    <source>
        <dbReference type="ARBA" id="ARBA00022707"/>
    </source>
</evidence>
<keyword evidence="6 10" id="KW-0342">GTP-binding</keyword>
<proteinExistence type="predicted"/>
<dbReference type="SMART" id="SM00275">
    <property type="entry name" value="G_alpha"/>
    <property type="match status" value="1"/>
</dbReference>
<dbReference type="AlphaFoldDB" id="A0A0N4YFR8"/>
<accession>A0A0N4YFR8</accession>
<dbReference type="Gene3D" id="3.40.50.300">
    <property type="entry name" value="P-loop containing nucleotide triphosphate hydrolases"/>
    <property type="match status" value="1"/>
</dbReference>
<dbReference type="PANTHER" id="PTHR10218:SF215">
    <property type="entry name" value="GUANINE NUCLEOTIDE-BINDING PROTEIN ALPHA-17 SUBUNIT"/>
    <property type="match status" value="1"/>
</dbReference>
<feature type="binding site" evidence="10">
    <location>
        <begin position="43"/>
        <end position="48"/>
    </location>
    <ligand>
        <name>GTP</name>
        <dbReference type="ChEBI" id="CHEBI:37565"/>
    </ligand>
</feature>
<dbReference type="PRINTS" id="PR00318">
    <property type="entry name" value="GPROTEINA"/>
</dbReference>
<dbReference type="FunFam" id="1.10.400.10:FF:000011">
    <property type="entry name" value="Guanine nucleotide-binding protein alpha-1 subunit"/>
    <property type="match status" value="1"/>
</dbReference>
<dbReference type="GO" id="GO:0005834">
    <property type="term" value="C:heterotrimeric G-protein complex"/>
    <property type="evidence" value="ECO:0007669"/>
    <property type="project" value="TreeGrafter"/>
</dbReference>
<keyword evidence="4 10" id="KW-0547">Nucleotide-binding</keyword>
<dbReference type="SUPFAM" id="SSF47895">
    <property type="entry name" value="Transducin (alpha subunit), insertion domain"/>
    <property type="match status" value="1"/>
</dbReference>
<dbReference type="GO" id="GO:0001664">
    <property type="term" value="F:G protein-coupled receptor binding"/>
    <property type="evidence" value="ECO:0007669"/>
    <property type="project" value="TreeGrafter"/>
</dbReference>
<name>A0A0N4YFR8_NIPBR</name>
<keyword evidence="2" id="KW-0519">Myristate</keyword>
<evidence type="ECO:0000313" key="14">
    <source>
        <dbReference type="WBParaSite" id="NBR_0001561301-mRNA-1"/>
    </source>
</evidence>
<dbReference type="Gene3D" id="1.10.400.10">
    <property type="entry name" value="GI Alpha 1, domain 2-like"/>
    <property type="match status" value="1"/>
</dbReference>
<keyword evidence="13" id="KW-1185">Reference proteome</keyword>
<evidence type="ECO:0000256" key="5">
    <source>
        <dbReference type="ARBA" id="ARBA00022842"/>
    </source>
</evidence>
<evidence type="ECO:0000256" key="9">
    <source>
        <dbReference type="ARBA" id="ARBA00023288"/>
    </source>
</evidence>
<dbReference type="InterPro" id="IPR027417">
    <property type="entry name" value="P-loop_NTPase"/>
</dbReference>
<dbReference type="SUPFAM" id="SSF52540">
    <property type="entry name" value="P-loop containing nucleoside triphosphate hydrolases"/>
    <property type="match status" value="1"/>
</dbReference>
<keyword evidence="5 11" id="KW-0460">Magnesium</keyword>
<dbReference type="OMA" id="VCMQAMI"/>
<evidence type="ECO:0000256" key="6">
    <source>
        <dbReference type="ARBA" id="ARBA00023134"/>
    </source>
</evidence>
<gene>
    <name evidence="12" type="ORF">NBR_LOCUS15614</name>
</gene>
<dbReference type="GO" id="GO:0005525">
    <property type="term" value="F:GTP binding"/>
    <property type="evidence" value="ECO:0007669"/>
    <property type="project" value="UniProtKB-KW"/>
</dbReference>
<comment type="subunit">
    <text evidence="1">G proteins are composed of 3 units; alpha, beta and gamma. The alpha chain contains the guanine nucleotide binding site.</text>
</comment>
<keyword evidence="3 11" id="KW-0479">Metal-binding</keyword>
<keyword evidence="7" id="KW-0564">Palmitate</keyword>
<dbReference type="EMBL" id="UYSL01021814">
    <property type="protein sequence ID" value="VDL79208.1"/>
    <property type="molecule type" value="Genomic_DNA"/>
</dbReference>
<keyword evidence="8" id="KW-0807">Transducer</keyword>
<evidence type="ECO:0000313" key="13">
    <source>
        <dbReference type="Proteomes" id="UP000271162"/>
    </source>
</evidence>
<dbReference type="STRING" id="27835.A0A0N4YFR8"/>
<dbReference type="PANTHER" id="PTHR10218">
    <property type="entry name" value="GTP-BINDING PROTEIN ALPHA SUBUNIT"/>
    <property type="match status" value="1"/>
</dbReference>
<evidence type="ECO:0000256" key="11">
    <source>
        <dbReference type="PIRSR" id="PIRSR601019-2"/>
    </source>
</evidence>
<organism evidence="14">
    <name type="scientific">Nippostrongylus brasiliensis</name>
    <name type="common">Rat hookworm</name>
    <dbReference type="NCBI Taxonomy" id="27835"/>
    <lineage>
        <taxon>Eukaryota</taxon>
        <taxon>Metazoa</taxon>
        <taxon>Ecdysozoa</taxon>
        <taxon>Nematoda</taxon>
        <taxon>Chromadorea</taxon>
        <taxon>Rhabditida</taxon>
        <taxon>Rhabditina</taxon>
        <taxon>Rhabditomorpha</taxon>
        <taxon>Strongyloidea</taxon>
        <taxon>Heligmosomidae</taxon>
        <taxon>Nippostrongylus</taxon>
    </lineage>
</organism>
<reference evidence="14" key="1">
    <citation type="submission" date="2017-02" db="UniProtKB">
        <authorList>
            <consortium name="WormBaseParasite"/>
        </authorList>
    </citation>
    <scope>IDENTIFICATION</scope>
</reference>
<evidence type="ECO:0000256" key="1">
    <source>
        <dbReference type="ARBA" id="ARBA00011356"/>
    </source>
</evidence>
<dbReference type="GO" id="GO:0005737">
    <property type="term" value="C:cytoplasm"/>
    <property type="evidence" value="ECO:0007669"/>
    <property type="project" value="TreeGrafter"/>
</dbReference>
<feature type="binding site" evidence="10">
    <location>
        <begin position="138"/>
        <end position="139"/>
    </location>
    <ligand>
        <name>GTP</name>
        <dbReference type="ChEBI" id="CHEBI:37565"/>
    </ligand>
</feature>
<evidence type="ECO:0000313" key="12">
    <source>
        <dbReference type="EMBL" id="VDL79208.1"/>
    </source>
</evidence>
<evidence type="ECO:0000256" key="4">
    <source>
        <dbReference type="ARBA" id="ARBA00022741"/>
    </source>
</evidence>
<dbReference type="GO" id="GO:0046872">
    <property type="term" value="F:metal ion binding"/>
    <property type="evidence" value="ECO:0007669"/>
    <property type="project" value="UniProtKB-KW"/>
</dbReference>
<dbReference type="FunFam" id="3.40.50.300:FF:000692">
    <property type="entry name" value="Guanine nucleotide-binding protein subunit alpha"/>
    <property type="match status" value="1"/>
</dbReference>
<evidence type="ECO:0000256" key="8">
    <source>
        <dbReference type="ARBA" id="ARBA00023224"/>
    </source>
</evidence>
<feature type="binding site" evidence="11">
    <location>
        <position position="47"/>
    </location>
    <ligand>
        <name>Mg(2+)</name>
        <dbReference type="ChEBI" id="CHEBI:18420"/>
    </ligand>
</feature>
<reference evidence="12 13" key="2">
    <citation type="submission" date="2018-11" db="EMBL/GenBank/DDBJ databases">
        <authorList>
            <consortium name="Pathogen Informatics"/>
        </authorList>
    </citation>
    <scope>NUCLEOTIDE SEQUENCE [LARGE SCALE GENOMIC DNA]</scope>
</reference>
<sequence length="189" mass="21234">MGSCQSQENQELAARNKAIEKQINQDKRAGSSIVKLLLLGAGECGKSTVLKQMQILHSNGFTEEEINEKKAIAMDNVLHIPLEDSEKEKEKAIVLRVQEMGEESEPLTEEVSKAIQSLWSDPGVKKAYEMRSEYQLTDSAKYFLDSCARVSEPGYRPSEQDILFSRVATTGVVEVKFKIKELDFRYGQA</sequence>
<dbReference type="GO" id="GO:0003924">
    <property type="term" value="F:GTPase activity"/>
    <property type="evidence" value="ECO:0007669"/>
    <property type="project" value="InterPro"/>
</dbReference>
<feature type="binding site" evidence="11">
    <location>
        <position position="169"/>
    </location>
    <ligand>
        <name>Mg(2+)</name>
        <dbReference type="ChEBI" id="CHEBI:18420"/>
    </ligand>
</feature>
<dbReference type="InterPro" id="IPR001019">
    <property type="entry name" value="Gprotein_alpha_su"/>
</dbReference>
<keyword evidence="9" id="KW-0449">Lipoprotein</keyword>
<evidence type="ECO:0000256" key="7">
    <source>
        <dbReference type="ARBA" id="ARBA00023139"/>
    </source>
</evidence>
<dbReference type="Pfam" id="PF00503">
    <property type="entry name" value="G-alpha"/>
    <property type="match status" value="1"/>
</dbReference>
<dbReference type="WBParaSite" id="NBR_0001561301-mRNA-1">
    <property type="protein sequence ID" value="NBR_0001561301-mRNA-1"/>
    <property type="gene ID" value="NBR_0001561301"/>
</dbReference>
<feature type="binding site" evidence="10">
    <location>
        <begin position="163"/>
        <end position="169"/>
    </location>
    <ligand>
        <name>GTP</name>
        <dbReference type="ChEBI" id="CHEBI:37565"/>
    </ligand>
</feature>
<dbReference type="Proteomes" id="UP000271162">
    <property type="component" value="Unassembled WGS sequence"/>
</dbReference>
<evidence type="ECO:0000256" key="3">
    <source>
        <dbReference type="ARBA" id="ARBA00022723"/>
    </source>
</evidence>
<dbReference type="PROSITE" id="PS51882">
    <property type="entry name" value="G_ALPHA"/>
    <property type="match status" value="1"/>
</dbReference>